<keyword evidence="2" id="KW-1185">Reference proteome</keyword>
<reference evidence="1 2" key="1">
    <citation type="submission" date="2016-04" db="EMBL/GenBank/DDBJ databases">
        <title>Complete genome sequence of Dokdonella koreensis DS-123T.</title>
        <authorList>
            <person name="Kim J.F."/>
            <person name="Lee H."/>
            <person name="Kwak M.-J."/>
        </authorList>
    </citation>
    <scope>NUCLEOTIDE SEQUENCE [LARGE SCALE GENOMIC DNA]</scope>
    <source>
        <strain evidence="1 2">DS-123</strain>
    </source>
</reference>
<dbReference type="RefSeq" id="WP_083965526.1">
    <property type="nucleotide sequence ID" value="NZ_CP015249.1"/>
</dbReference>
<dbReference type="Proteomes" id="UP000076830">
    <property type="component" value="Chromosome"/>
</dbReference>
<accession>A0A160DV50</accession>
<dbReference type="AlphaFoldDB" id="A0A160DV50"/>
<dbReference type="Pfam" id="PF05545">
    <property type="entry name" value="FixQ"/>
    <property type="match status" value="1"/>
</dbReference>
<name>A0A160DV50_9GAMM</name>
<evidence type="ECO:0000313" key="1">
    <source>
        <dbReference type="EMBL" id="ANB18395.1"/>
    </source>
</evidence>
<dbReference type="InterPro" id="IPR008621">
    <property type="entry name" value="Cbb3-typ_cyt_oxidase_comp"/>
</dbReference>
<organism evidence="1 2">
    <name type="scientific">Dokdonella koreensis DS-123</name>
    <dbReference type="NCBI Taxonomy" id="1300342"/>
    <lineage>
        <taxon>Bacteria</taxon>
        <taxon>Pseudomonadati</taxon>
        <taxon>Pseudomonadota</taxon>
        <taxon>Gammaproteobacteria</taxon>
        <taxon>Lysobacterales</taxon>
        <taxon>Rhodanobacteraceae</taxon>
        <taxon>Dokdonella</taxon>
    </lineage>
</organism>
<dbReference type="EMBL" id="CP015249">
    <property type="protein sequence ID" value="ANB18395.1"/>
    <property type="molecule type" value="Genomic_DNA"/>
</dbReference>
<dbReference type="OrthoDB" id="6402501at2"/>
<gene>
    <name evidence="1" type="ORF">I596_2387</name>
</gene>
<sequence length="52" mass="5710">MISGIFTALLLLAFLGIWAWAWSKGPRQGFGEAALLPLDEDGARTAPRETHR</sequence>
<dbReference type="KEGG" id="dko:I596_2387"/>
<evidence type="ECO:0000313" key="2">
    <source>
        <dbReference type="Proteomes" id="UP000076830"/>
    </source>
</evidence>
<dbReference type="STRING" id="1300342.I596_2387"/>
<proteinExistence type="predicted"/>
<protein>
    <submittedName>
        <fullName evidence="1">Uncharacterized protein</fullName>
    </submittedName>
</protein>